<evidence type="ECO:0000313" key="4">
    <source>
        <dbReference type="EMBL" id="MBP1906797.1"/>
    </source>
</evidence>
<name>A0ABS4FW33_9BACL</name>
<comment type="caution">
    <text evidence="4">The sequence shown here is derived from an EMBL/GenBank/DDBJ whole genome shotgun (WGS) entry which is preliminary data.</text>
</comment>
<organism evidence="4 5">
    <name type="scientific">Paenibacillus turicensis</name>
    <dbReference type="NCBI Taxonomy" id="160487"/>
    <lineage>
        <taxon>Bacteria</taxon>
        <taxon>Bacillati</taxon>
        <taxon>Bacillota</taxon>
        <taxon>Bacilli</taxon>
        <taxon>Bacillales</taxon>
        <taxon>Paenibacillaceae</taxon>
        <taxon>Paenibacillus</taxon>
    </lineage>
</organism>
<dbReference type="EMBL" id="JAGGKG010000018">
    <property type="protein sequence ID" value="MBP1906797.1"/>
    <property type="molecule type" value="Genomic_DNA"/>
</dbReference>
<dbReference type="Pfam" id="PF26078">
    <property type="entry name" value="Baseplate_J_M"/>
    <property type="match status" value="1"/>
</dbReference>
<gene>
    <name evidence="4" type="ORF">J2Z32_003461</name>
</gene>
<evidence type="ECO:0000259" key="2">
    <source>
        <dbReference type="Pfam" id="PF26078"/>
    </source>
</evidence>
<protein>
    <submittedName>
        <fullName evidence="4">Phage protein gp47/JayE</fullName>
    </submittedName>
</protein>
<dbReference type="Proteomes" id="UP001519272">
    <property type="component" value="Unassembled WGS sequence"/>
</dbReference>
<dbReference type="InterPro" id="IPR058530">
    <property type="entry name" value="Baseplate_J-like_C"/>
</dbReference>
<dbReference type="RefSeq" id="WP_210090389.1">
    <property type="nucleotide sequence ID" value="NZ_JAGGKG010000018.1"/>
</dbReference>
<feature type="domain" description="Baseplate J-like C-terminal" evidence="3">
    <location>
        <begin position="268"/>
        <end position="358"/>
    </location>
</feature>
<evidence type="ECO:0000259" key="3">
    <source>
        <dbReference type="Pfam" id="PF26079"/>
    </source>
</evidence>
<dbReference type="PANTHER" id="PTHR37829:SF3">
    <property type="entry name" value="PROTEIN JAYE-RELATED"/>
    <property type="match status" value="1"/>
</dbReference>
<reference evidence="4 5" key="1">
    <citation type="submission" date="2021-03" db="EMBL/GenBank/DDBJ databases">
        <title>Genomic Encyclopedia of Type Strains, Phase IV (KMG-IV): sequencing the most valuable type-strain genomes for metagenomic binning, comparative biology and taxonomic classification.</title>
        <authorList>
            <person name="Goeker M."/>
        </authorList>
    </citation>
    <scope>NUCLEOTIDE SEQUENCE [LARGE SCALE GENOMIC DNA]</scope>
    <source>
        <strain evidence="4 5">DSM 14349</strain>
    </source>
</reference>
<dbReference type="InterPro" id="IPR058531">
    <property type="entry name" value="Baseplate_J_M"/>
</dbReference>
<accession>A0ABS4FW33</accession>
<keyword evidence="5" id="KW-1185">Reference proteome</keyword>
<comment type="similarity">
    <text evidence="1">Belongs to the Mu gp47/PBSX XkdT family.</text>
</comment>
<sequence length="359" mass="39119">MYESQTYETILQRMLDRVHNDVDKRQGSIIYDALAPAALELAQMYIELDTNIELSYADTATGEYLDRRTNEFGINRKQATFAKRKGLFYASGDVLMDVPINSRYSIGDLNYTVTEKISVGQFILTSETVGTAGNEPFGSLIPIEYIDNLARAELTDILVAGADTETDESLRNRYYEAVNEQPFGGNIADYKQKIQEIDGVGGVKIYPTWQGGGTVKATIISSNYNPPSTELVSEVQTIIDPTVNSGQGLGQAPIGHQVTIFGVSSLTINASAKLVLQSGTTLGQVQQDVEDAISAYLLFLRQTWKDETSTTVRISQIESRILAVNGVLDVSETELNGTASNVSLTSDQIPALGTVTLSE</sequence>
<dbReference type="Pfam" id="PF26079">
    <property type="entry name" value="Baseplate_J_C"/>
    <property type="match status" value="1"/>
</dbReference>
<feature type="domain" description="Baseplate J-like central" evidence="2">
    <location>
        <begin position="182"/>
        <end position="261"/>
    </location>
</feature>
<evidence type="ECO:0000256" key="1">
    <source>
        <dbReference type="ARBA" id="ARBA00038087"/>
    </source>
</evidence>
<evidence type="ECO:0000313" key="5">
    <source>
        <dbReference type="Proteomes" id="UP001519272"/>
    </source>
</evidence>
<dbReference type="PANTHER" id="PTHR37829">
    <property type="entry name" value="PHAGE-LIKE ELEMENT PBSX PROTEIN XKDT"/>
    <property type="match status" value="1"/>
</dbReference>
<dbReference type="InterPro" id="IPR052399">
    <property type="entry name" value="Phage_Baseplate_Assmbl_Protein"/>
</dbReference>
<proteinExistence type="inferred from homology"/>